<accession>B4IMK8</accession>
<dbReference type="PhylomeDB" id="B4IMK8"/>
<name>B4IMK8_DROSE</name>
<dbReference type="AlphaFoldDB" id="B4IMK8"/>
<feature type="region of interest" description="Disordered" evidence="1">
    <location>
        <begin position="1"/>
        <end position="30"/>
    </location>
</feature>
<sequence>MSDAAAMASSDEEGVPAGSTSGRQRVQRDYSDARLERVAAYTTTTMRLKPDKWTKMMACDDLRSARGSVPSAMLPAEDEAMATVTAAVSAVVSVTPGALLIPLPPASSSFTTLDGVPRGKCAYFVRCNTSDGPLTASNFAESVLYGDFPVHSKIETMSLLFDDVLQPLLEQAQSQWPAIVRKDMQARIKEVRNTLTEIKGKTNNRTIYRYSSHIVEKCCPLSQGKFRPSEDAHV</sequence>
<keyword evidence="3" id="KW-1185">Reference proteome</keyword>
<evidence type="ECO:0000313" key="2">
    <source>
        <dbReference type="EMBL" id="EDW49144.1"/>
    </source>
</evidence>
<dbReference type="STRING" id="7238.B4IMK8"/>
<protein>
    <submittedName>
        <fullName evidence="2">GM19236</fullName>
    </submittedName>
</protein>
<evidence type="ECO:0000313" key="3">
    <source>
        <dbReference type="Proteomes" id="UP000001292"/>
    </source>
</evidence>
<reference evidence="2 3" key="1">
    <citation type="journal article" date="2007" name="Nature">
        <title>Evolution of genes and genomes on the Drosophila phylogeny.</title>
        <authorList>
            <consortium name="Drosophila 12 Genomes Consortium"/>
            <person name="Clark A.G."/>
            <person name="Eisen M.B."/>
            <person name="Smith D.R."/>
            <person name="Bergman C.M."/>
            <person name="Oliver B."/>
            <person name="Markow T.A."/>
            <person name="Kaufman T.C."/>
            <person name="Kellis M."/>
            <person name="Gelbart W."/>
            <person name="Iyer V.N."/>
            <person name="Pollard D.A."/>
            <person name="Sackton T.B."/>
            <person name="Larracuente A.M."/>
            <person name="Singh N.D."/>
            <person name="Abad J.P."/>
            <person name="Abt D.N."/>
            <person name="Adryan B."/>
            <person name="Aguade M."/>
            <person name="Akashi H."/>
            <person name="Anderson W.W."/>
            <person name="Aquadro C.F."/>
            <person name="Ardell D.H."/>
            <person name="Arguello R."/>
            <person name="Artieri C.G."/>
            <person name="Barbash D.A."/>
            <person name="Barker D."/>
            <person name="Barsanti P."/>
            <person name="Batterham P."/>
            <person name="Batzoglou S."/>
            <person name="Begun D."/>
            <person name="Bhutkar A."/>
            <person name="Blanco E."/>
            <person name="Bosak S.A."/>
            <person name="Bradley R.K."/>
            <person name="Brand A.D."/>
            <person name="Brent M.R."/>
            <person name="Brooks A.N."/>
            <person name="Brown R.H."/>
            <person name="Butlin R.K."/>
            <person name="Caggese C."/>
            <person name="Calvi B.R."/>
            <person name="Bernardo de Carvalho A."/>
            <person name="Caspi A."/>
            <person name="Castrezana S."/>
            <person name="Celniker S.E."/>
            <person name="Chang J.L."/>
            <person name="Chapple C."/>
            <person name="Chatterji S."/>
            <person name="Chinwalla A."/>
            <person name="Civetta A."/>
            <person name="Clifton S.W."/>
            <person name="Comeron J.M."/>
            <person name="Costello J.C."/>
            <person name="Coyne J.A."/>
            <person name="Daub J."/>
            <person name="David R.G."/>
            <person name="Delcher A.L."/>
            <person name="Delehaunty K."/>
            <person name="Do C.B."/>
            <person name="Ebling H."/>
            <person name="Edwards K."/>
            <person name="Eickbush T."/>
            <person name="Evans J.D."/>
            <person name="Filipski A."/>
            <person name="Findeiss S."/>
            <person name="Freyhult E."/>
            <person name="Fulton L."/>
            <person name="Fulton R."/>
            <person name="Garcia A.C."/>
            <person name="Gardiner A."/>
            <person name="Garfield D.A."/>
            <person name="Garvin B.E."/>
            <person name="Gibson G."/>
            <person name="Gilbert D."/>
            <person name="Gnerre S."/>
            <person name="Godfrey J."/>
            <person name="Good R."/>
            <person name="Gotea V."/>
            <person name="Gravely B."/>
            <person name="Greenberg A.J."/>
            <person name="Griffiths-Jones S."/>
            <person name="Gross S."/>
            <person name="Guigo R."/>
            <person name="Gustafson E.A."/>
            <person name="Haerty W."/>
            <person name="Hahn M.W."/>
            <person name="Halligan D.L."/>
            <person name="Halpern A.L."/>
            <person name="Halter G.M."/>
            <person name="Han M.V."/>
            <person name="Heger A."/>
            <person name="Hillier L."/>
            <person name="Hinrichs A.S."/>
            <person name="Holmes I."/>
            <person name="Hoskins R.A."/>
            <person name="Hubisz M.J."/>
            <person name="Hultmark D."/>
            <person name="Huntley M.A."/>
            <person name="Jaffe D.B."/>
            <person name="Jagadeeshan S."/>
            <person name="Jeck W.R."/>
            <person name="Johnson J."/>
            <person name="Jones C.D."/>
            <person name="Jordan W.C."/>
            <person name="Karpen G.H."/>
            <person name="Kataoka E."/>
            <person name="Keightley P.D."/>
            <person name="Kheradpour P."/>
            <person name="Kirkness E.F."/>
            <person name="Koerich L.B."/>
            <person name="Kristiansen K."/>
            <person name="Kudrna D."/>
            <person name="Kulathinal R.J."/>
            <person name="Kumar S."/>
            <person name="Kwok R."/>
            <person name="Lander E."/>
            <person name="Langley C.H."/>
            <person name="Lapoint R."/>
            <person name="Lazzaro B.P."/>
            <person name="Lee S.J."/>
            <person name="Levesque L."/>
            <person name="Li R."/>
            <person name="Lin C.F."/>
            <person name="Lin M.F."/>
            <person name="Lindblad-Toh K."/>
            <person name="Llopart A."/>
            <person name="Long M."/>
            <person name="Low L."/>
            <person name="Lozovsky E."/>
            <person name="Lu J."/>
            <person name="Luo M."/>
            <person name="Machado C.A."/>
            <person name="Makalowski W."/>
            <person name="Marzo M."/>
            <person name="Matsuda M."/>
            <person name="Matzkin L."/>
            <person name="McAllister B."/>
            <person name="McBride C.S."/>
            <person name="McKernan B."/>
            <person name="McKernan K."/>
            <person name="Mendez-Lago M."/>
            <person name="Minx P."/>
            <person name="Mollenhauer M.U."/>
            <person name="Montooth K."/>
            <person name="Mount S.M."/>
            <person name="Mu X."/>
            <person name="Myers E."/>
            <person name="Negre B."/>
            <person name="Newfeld S."/>
            <person name="Nielsen R."/>
            <person name="Noor M.A."/>
            <person name="O'Grady P."/>
            <person name="Pachter L."/>
            <person name="Papaceit M."/>
            <person name="Parisi M.J."/>
            <person name="Parisi M."/>
            <person name="Parts L."/>
            <person name="Pedersen J.S."/>
            <person name="Pesole G."/>
            <person name="Phillippy A.M."/>
            <person name="Ponting C.P."/>
            <person name="Pop M."/>
            <person name="Porcelli D."/>
            <person name="Powell J.R."/>
            <person name="Prohaska S."/>
            <person name="Pruitt K."/>
            <person name="Puig M."/>
            <person name="Quesneville H."/>
            <person name="Ram K.R."/>
            <person name="Rand D."/>
            <person name="Rasmussen M.D."/>
            <person name="Reed L.K."/>
            <person name="Reenan R."/>
            <person name="Reily A."/>
            <person name="Remington K.A."/>
            <person name="Rieger T.T."/>
            <person name="Ritchie M.G."/>
            <person name="Robin C."/>
            <person name="Rogers Y.H."/>
            <person name="Rohde C."/>
            <person name="Rozas J."/>
            <person name="Rubenfield M.J."/>
            <person name="Ruiz A."/>
            <person name="Russo S."/>
            <person name="Salzberg S.L."/>
            <person name="Sanchez-Gracia A."/>
            <person name="Saranga D.J."/>
            <person name="Sato H."/>
            <person name="Schaeffer S.W."/>
            <person name="Schatz M.C."/>
            <person name="Schlenke T."/>
            <person name="Schwartz R."/>
            <person name="Segarra C."/>
            <person name="Singh R.S."/>
            <person name="Sirot L."/>
            <person name="Sirota M."/>
            <person name="Sisneros N.B."/>
            <person name="Smith C.D."/>
            <person name="Smith T.F."/>
            <person name="Spieth J."/>
            <person name="Stage D.E."/>
            <person name="Stark A."/>
            <person name="Stephan W."/>
            <person name="Strausberg R.L."/>
            <person name="Strempel S."/>
            <person name="Sturgill D."/>
            <person name="Sutton G."/>
            <person name="Sutton G.G."/>
            <person name="Tao W."/>
            <person name="Teichmann S."/>
            <person name="Tobari Y.N."/>
            <person name="Tomimura Y."/>
            <person name="Tsolas J.M."/>
            <person name="Valente V.L."/>
            <person name="Venter E."/>
            <person name="Venter J.C."/>
            <person name="Vicario S."/>
            <person name="Vieira F.G."/>
            <person name="Vilella A.J."/>
            <person name="Villasante A."/>
            <person name="Walenz B."/>
            <person name="Wang J."/>
            <person name="Wasserman M."/>
            <person name="Watts T."/>
            <person name="Wilson D."/>
            <person name="Wilson R.K."/>
            <person name="Wing R.A."/>
            <person name="Wolfner M.F."/>
            <person name="Wong A."/>
            <person name="Wong G.K."/>
            <person name="Wu C.I."/>
            <person name="Wu G."/>
            <person name="Yamamoto D."/>
            <person name="Yang H.P."/>
            <person name="Yang S.P."/>
            <person name="Yorke J.A."/>
            <person name="Yoshida K."/>
            <person name="Zdobnov E."/>
            <person name="Zhang P."/>
            <person name="Zhang Y."/>
            <person name="Zimin A.V."/>
            <person name="Baldwin J."/>
            <person name="Abdouelleil A."/>
            <person name="Abdulkadir J."/>
            <person name="Abebe A."/>
            <person name="Abera B."/>
            <person name="Abreu J."/>
            <person name="Acer S.C."/>
            <person name="Aftuck L."/>
            <person name="Alexander A."/>
            <person name="An P."/>
            <person name="Anderson E."/>
            <person name="Anderson S."/>
            <person name="Arachi H."/>
            <person name="Azer M."/>
            <person name="Bachantsang P."/>
            <person name="Barry A."/>
            <person name="Bayul T."/>
            <person name="Berlin A."/>
            <person name="Bessette D."/>
            <person name="Bloom T."/>
            <person name="Blye J."/>
            <person name="Boguslavskiy L."/>
            <person name="Bonnet C."/>
            <person name="Boukhgalter B."/>
            <person name="Bourzgui I."/>
            <person name="Brown A."/>
            <person name="Cahill P."/>
            <person name="Channer S."/>
            <person name="Cheshatsang Y."/>
            <person name="Chuda L."/>
            <person name="Citroen M."/>
            <person name="Collymore A."/>
            <person name="Cooke P."/>
            <person name="Costello M."/>
            <person name="D'Aco K."/>
            <person name="Daza R."/>
            <person name="De Haan G."/>
            <person name="DeGray S."/>
            <person name="DeMaso C."/>
            <person name="Dhargay N."/>
            <person name="Dooley K."/>
            <person name="Dooley E."/>
            <person name="Doricent M."/>
            <person name="Dorje P."/>
            <person name="Dorjee K."/>
            <person name="Dupes A."/>
            <person name="Elong R."/>
            <person name="Falk J."/>
            <person name="Farina A."/>
            <person name="Faro S."/>
            <person name="Ferguson D."/>
            <person name="Fisher S."/>
            <person name="Foley C.D."/>
            <person name="Franke A."/>
            <person name="Friedrich D."/>
            <person name="Gadbois L."/>
            <person name="Gearin G."/>
            <person name="Gearin C.R."/>
            <person name="Giannoukos G."/>
            <person name="Goode T."/>
            <person name="Graham J."/>
            <person name="Grandbois E."/>
            <person name="Grewal S."/>
            <person name="Gyaltsen K."/>
            <person name="Hafez N."/>
            <person name="Hagos B."/>
            <person name="Hall J."/>
            <person name="Henson C."/>
            <person name="Hollinger A."/>
            <person name="Honan T."/>
            <person name="Huard M.D."/>
            <person name="Hughes L."/>
            <person name="Hurhula B."/>
            <person name="Husby M.E."/>
            <person name="Kamat A."/>
            <person name="Kanga B."/>
            <person name="Kashin S."/>
            <person name="Khazanovich D."/>
            <person name="Kisner P."/>
            <person name="Lance K."/>
            <person name="Lara M."/>
            <person name="Lee W."/>
            <person name="Lennon N."/>
            <person name="Letendre F."/>
            <person name="LeVine R."/>
            <person name="Lipovsky A."/>
            <person name="Liu X."/>
            <person name="Liu J."/>
            <person name="Liu S."/>
            <person name="Lokyitsang T."/>
            <person name="Lokyitsang Y."/>
            <person name="Lubonja R."/>
            <person name="Lui A."/>
            <person name="MacDonald P."/>
            <person name="Magnisalis V."/>
            <person name="Maru K."/>
            <person name="Matthews C."/>
            <person name="McCusker W."/>
            <person name="McDonough S."/>
            <person name="Mehta T."/>
            <person name="Meldrim J."/>
            <person name="Meneus L."/>
            <person name="Mihai O."/>
            <person name="Mihalev A."/>
            <person name="Mihova T."/>
            <person name="Mittelman R."/>
            <person name="Mlenga V."/>
            <person name="Montmayeur A."/>
            <person name="Mulrain L."/>
            <person name="Navidi A."/>
            <person name="Naylor J."/>
            <person name="Negash T."/>
            <person name="Nguyen T."/>
            <person name="Nguyen N."/>
            <person name="Nicol R."/>
            <person name="Norbu C."/>
            <person name="Norbu N."/>
            <person name="Novod N."/>
            <person name="O'Neill B."/>
            <person name="Osman S."/>
            <person name="Markiewicz E."/>
            <person name="Oyono O.L."/>
            <person name="Patti C."/>
            <person name="Phunkhang P."/>
            <person name="Pierre F."/>
            <person name="Priest M."/>
            <person name="Raghuraman S."/>
            <person name="Rege F."/>
            <person name="Reyes R."/>
            <person name="Rise C."/>
            <person name="Rogov P."/>
            <person name="Ross K."/>
            <person name="Ryan E."/>
            <person name="Settipalli S."/>
            <person name="Shea T."/>
            <person name="Sherpa N."/>
            <person name="Shi L."/>
            <person name="Shih D."/>
            <person name="Sparrow T."/>
            <person name="Spaulding J."/>
            <person name="Stalker J."/>
            <person name="Stange-Thomann N."/>
            <person name="Stavropoulos S."/>
            <person name="Stone C."/>
            <person name="Strader C."/>
            <person name="Tesfaye S."/>
            <person name="Thomson T."/>
            <person name="Thoulutsang Y."/>
            <person name="Thoulutsang D."/>
            <person name="Topham K."/>
            <person name="Topping I."/>
            <person name="Tsamla T."/>
            <person name="Vassiliev H."/>
            <person name="Vo A."/>
            <person name="Wangchuk T."/>
            <person name="Wangdi T."/>
            <person name="Weiand M."/>
            <person name="Wilkinson J."/>
            <person name="Wilson A."/>
            <person name="Yadav S."/>
            <person name="Young G."/>
            <person name="Yu Q."/>
            <person name="Zembek L."/>
            <person name="Zhong D."/>
            <person name="Zimmer A."/>
            <person name="Zwirko Z."/>
            <person name="Jaffe D.B."/>
            <person name="Alvarez P."/>
            <person name="Brockman W."/>
            <person name="Butler J."/>
            <person name="Chin C."/>
            <person name="Gnerre S."/>
            <person name="Grabherr M."/>
            <person name="Kleber M."/>
            <person name="Mauceli E."/>
            <person name="MacCallum I."/>
        </authorList>
    </citation>
    <scope>NUCLEOTIDE SEQUENCE [LARGE SCALE GENOMIC DNA]</scope>
    <source>
        <strain evidence="3">Rob3c / Tucson 14021-0248.25</strain>
    </source>
</reference>
<dbReference type="HOGENOM" id="CLU_1186106_0_0_1"/>
<proteinExistence type="predicted"/>
<gene>
    <name evidence="2" type="primary">Dsec\GM19236</name>
    <name evidence="2" type="ORF">Dsec_GM19236</name>
</gene>
<evidence type="ECO:0000256" key="1">
    <source>
        <dbReference type="SAM" id="MobiDB-lite"/>
    </source>
</evidence>
<organism evidence="3">
    <name type="scientific">Drosophila sechellia</name>
    <name type="common">Fruit fly</name>
    <dbReference type="NCBI Taxonomy" id="7238"/>
    <lineage>
        <taxon>Eukaryota</taxon>
        <taxon>Metazoa</taxon>
        <taxon>Ecdysozoa</taxon>
        <taxon>Arthropoda</taxon>
        <taxon>Hexapoda</taxon>
        <taxon>Insecta</taxon>
        <taxon>Pterygota</taxon>
        <taxon>Neoptera</taxon>
        <taxon>Endopterygota</taxon>
        <taxon>Diptera</taxon>
        <taxon>Brachycera</taxon>
        <taxon>Muscomorpha</taxon>
        <taxon>Ephydroidea</taxon>
        <taxon>Drosophilidae</taxon>
        <taxon>Drosophila</taxon>
        <taxon>Sophophora</taxon>
    </lineage>
</organism>
<dbReference type="EMBL" id="CH481040">
    <property type="protein sequence ID" value="EDW49144.1"/>
    <property type="molecule type" value="Genomic_DNA"/>
</dbReference>
<dbReference type="Proteomes" id="UP000001292">
    <property type="component" value="Unassembled WGS sequence"/>
</dbReference>